<dbReference type="PANTHER" id="PTHR42792:SF1">
    <property type="entry name" value="FLAGELLAR HOOK-ASSOCIATED PROTEIN 3"/>
    <property type="match status" value="1"/>
</dbReference>
<keyword evidence="6" id="KW-0969">Cilium</keyword>
<comment type="caution">
    <text evidence="6">The sequence shown here is derived from an EMBL/GenBank/DDBJ whole genome shotgun (WGS) entry which is preliminary data.</text>
</comment>
<proteinExistence type="inferred from homology"/>
<reference evidence="6" key="1">
    <citation type="submission" date="2020-07" db="EMBL/GenBank/DDBJ databases">
        <title>Huge and variable diversity of episymbiotic CPR bacteria and DPANN archaea in groundwater ecosystems.</title>
        <authorList>
            <person name="He C.Y."/>
            <person name="Keren R."/>
            <person name="Whittaker M."/>
            <person name="Farag I.F."/>
            <person name="Doudna J."/>
            <person name="Cate J.H.D."/>
            <person name="Banfield J.F."/>
        </authorList>
    </citation>
    <scope>NUCLEOTIDE SEQUENCE</scope>
    <source>
        <strain evidence="6">NC_groundwater_672_Ag_B-0.1um_62_36</strain>
    </source>
</reference>
<comment type="similarity">
    <text evidence="2">Belongs to the bacterial flagellin family.</text>
</comment>
<evidence type="ECO:0000256" key="2">
    <source>
        <dbReference type="ARBA" id="ARBA00005709"/>
    </source>
</evidence>
<organism evidence="6 7">
    <name type="scientific">Tectimicrobiota bacterium</name>
    <dbReference type="NCBI Taxonomy" id="2528274"/>
    <lineage>
        <taxon>Bacteria</taxon>
        <taxon>Pseudomonadati</taxon>
        <taxon>Nitrospinota/Tectimicrobiota group</taxon>
        <taxon>Candidatus Tectimicrobiota</taxon>
    </lineage>
</organism>
<protein>
    <submittedName>
        <fullName evidence="6">Flagellar hook-associated protein FlgL</fullName>
    </submittedName>
</protein>
<dbReference type="GO" id="GO:0005198">
    <property type="term" value="F:structural molecule activity"/>
    <property type="evidence" value="ECO:0007669"/>
    <property type="project" value="InterPro"/>
</dbReference>
<evidence type="ECO:0000259" key="5">
    <source>
        <dbReference type="Pfam" id="PF00700"/>
    </source>
</evidence>
<name>A0A932CMT7_UNCTE</name>
<dbReference type="InterPro" id="IPR046358">
    <property type="entry name" value="Flagellin_C"/>
</dbReference>
<evidence type="ECO:0000259" key="4">
    <source>
        <dbReference type="Pfam" id="PF00669"/>
    </source>
</evidence>
<keyword evidence="3" id="KW-0975">Bacterial flagellum</keyword>
<gene>
    <name evidence="6" type="primary">flgL</name>
    <name evidence="6" type="ORF">HYY20_01680</name>
</gene>
<dbReference type="Pfam" id="PF00700">
    <property type="entry name" value="Flagellin_C"/>
    <property type="match status" value="1"/>
</dbReference>
<dbReference type="AlphaFoldDB" id="A0A932CMT7"/>
<feature type="domain" description="Flagellin N-terminal" evidence="4">
    <location>
        <begin position="24"/>
        <end position="151"/>
    </location>
</feature>
<dbReference type="Gene3D" id="1.20.1330.10">
    <property type="entry name" value="f41 fragment of flagellin, N-terminal domain"/>
    <property type="match status" value="2"/>
</dbReference>
<dbReference type="GO" id="GO:0071973">
    <property type="term" value="P:bacterial-type flagellum-dependent cell motility"/>
    <property type="evidence" value="ECO:0007669"/>
    <property type="project" value="InterPro"/>
</dbReference>
<evidence type="ECO:0000256" key="3">
    <source>
        <dbReference type="ARBA" id="ARBA00023143"/>
    </source>
</evidence>
<feature type="domain" description="Flagellin C-terminal" evidence="5">
    <location>
        <begin position="433"/>
        <end position="515"/>
    </location>
</feature>
<dbReference type="Proteomes" id="UP000769766">
    <property type="component" value="Unassembled WGS sequence"/>
</dbReference>
<dbReference type="InterPro" id="IPR001492">
    <property type="entry name" value="Flagellin"/>
</dbReference>
<dbReference type="GO" id="GO:0009424">
    <property type="term" value="C:bacterial-type flagellum hook"/>
    <property type="evidence" value="ECO:0007669"/>
    <property type="project" value="InterPro"/>
</dbReference>
<dbReference type="InterPro" id="IPR001029">
    <property type="entry name" value="Flagellin_N"/>
</dbReference>
<keyword evidence="6" id="KW-0966">Cell projection</keyword>
<accession>A0A932CMT7</accession>
<dbReference type="Pfam" id="PF00669">
    <property type="entry name" value="Flagellin_N"/>
    <property type="match status" value="1"/>
</dbReference>
<evidence type="ECO:0000313" key="7">
    <source>
        <dbReference type="Proteomes" id="UP000769766"/>
    </source>
</evidence>
<sequence>MDEGSERALREGEIVRVTEKMFHNSFIGNLTRSNRQLLETQERAGTGKRINRPSDDPVGMARVLNFRASLDKINEFNQNIVRGDSLLALTESSLESVGNLLDRTKQIALAQANATLSGADRMAAAEEVETLFDQLIQIGNATLNGRYIFGGFKSGVPPFSAQGSYQGDGGSAAVQVDAGIEVPLNIRGSDFLATDLDPAVEGATLLTDLNGGGGVAAGSFQMTDRAGNVAIIDLTGLTMVQEVLDAINAAPGINVTASLNPEGTGLLLSDDTPAPTQDLKVEEVGGGRSALDLGILANRPGEISGTDLNPAVSRSTSISALRGGAGFSLGSIEVVNGTQGATLDLSGAQTIGEVLDLLDQAGLNLSAGLNPARTALVVTSTDLTTTAVVKEVNTGTTAADLGLGGGNDILGTLGRLTEALRRNDREAIGNLLDQIEDGLDRTLALRTRVGVRQNQLQETNQRLEGLEMDLTTFLSGVEDADVIEVYSRLSLQKNALEGLVAATSQVTRTSLLDFLR</sequence>
<dbReference type="PANTHER" id="PTHR42792">
    <property type="entry name" value="FLAGELLIN"/>
    <property type="match status" value="1"/>
</dbReference>
<keyword evidence="6" id="KW-0282">Flagellum</keyword>
<comment type="subcellular location">
    <subcellularLocation>
        <location evidence="1">Bacterial flagellum</location>
    </subcellularLocation>
</comment>
<dbReference type="EMBL" id="JACPRF010000049">
    <property type="protein sequence ID" value="MBI2875572.1"/>
    <property type="molecule type" value="Genomic_DNA"/>
</dbReference>
<evidence type="ECO:0000256" key="1">
    <source>
        <dbReference type="ARBA" id="ARBA00004365"/>
    </source>
</evidence>
<dbReference type="SUPFAM" id="SSF64518">
    <property type="entry name" value="Phase 1 flagellin"/>
    <property type="match status" value="1"/>
</dbReference>
<dbReference type="NCBIfam" id="TIGR02550">
    <property type="entry name" value="flagell_flgL"/>
    <property type="match status" value="1"/>
</dbReference>
<dbReference type="InterPro" id="IPR013384">
    <property type="entry name" value="Flagell_FlgL"/>
</dbReference>
<evidence type="ECO:0000313" key="6">
    <source>
        <dbReference type="EMBL" id="MBI2875572.1"/>
    </source>
</evidence>